<dbReference type="Proteomes" id="UP000324748">
    <property type="component" value="Unassembled WGS sequence"/>
</dbReference>
<evidence type="ECO:0000313" key="3">
    <source>
        <dbReference type="EMBL" id="KAA1109280.1"/>
    </source>
</evidence>
<sequence>MAFYPENNKTRIDLLLRVLSRLDTVTAVPVAKPPVTIRHLVILLTSLWGRLNFDSALLNLCIVAFWGLVWLAELTYNKKDGRLQYKKSALIAGVKFITADNGLGGIAVITLQGAKTAGPGGSQLLLLSNLETSCQHPTRCAVVARIQQVMLDHGKERLLGHSFQVGGA</sequence>
<dbReference type="Proteomes" id="UP000325313">
    <property type="component" value="Unassembled WGS sequence"/>
</dbReference>
<proteinExistence type="predicted"/>
<evidence type="ECO:0000313" key="4">
    <source>
        <dbReference type="Proteomes" id="UP000324748"/>
    </source>
</evidence>
<keyword evidence="1" id="KW-0812">Transmembrane</keyword>
<accession>A0A5B0PZ73</accession>
<feature type="transmembrane region" description="Helical" evidence="1">
    <location>
        <begin position="56"/>
        <end position="76"/>
    </location>
</feature>
<keyword evidence="1" id="KW-0472">Membrane</keyword>
<dbReference type="AlphaFoldDB" id="A0A5B0PZ73"/>
<evidence type="ECO:0000313" key="2">
    <source>
        <dbReference type="EMBL" id="KAA1106231.1"/>
    </source>
</evidence>
<keyword evidence="1" id="KW-1133">Transmembrane helix</keyword>
<evidence type="ECO:0000313" key="5">
    <source>
        <dbReference type="Proteomes" id="UP000325313"/>
    </source>
</evidence>
<dbReference type="EMBL" id="VDEP01000305">
    <property type="protein sequence ID" value="KAA1109280.1"/>
    <property type="molecule type" value="Genomic_DNA"/>
</dbReference>
<dbReference type="OrthoDB" id="10491531at2759"/>
<gene>
    <name evidence="2" type="ORF">PGT21_031463</name>
    <name evidence="3" type="ORF">PGTUg99_025704</name>
</gene>
<name>A0A5B0PZ73_PUCGR</name>
<keyword evidence="4" id="KW-1185">Reference proteome</keyword>
<evidence type="ECO:0000256" key="1">
    <source>
        <dbReference type="SAM" id="Phobius"/>
    </source>
</evidence>
<protein>
    <submittedName>
        <fullName evidence="2">Uncharacterized protein</fullName>
    </submittedName>
</protein>
<organism evidence="2 4">
    <name type="scientific">Puccinia graminis f. sp. tritici</name>
    <dbReference type="NCBI Taxonomy" id="56615"/>
    <lineage>
        <taxon>Eukaryota</taxon>
        <taxon>Fungi</taxon>
        <taxon>Dikarya</taxon>
        <taxon>Basidiomycota</taxon>
        <taxon>Pucciniomycotina</taxon>
        <taxon>Pucciniomycetes</taxon>
        <taxon>Pucciniales</taxon>
        <taxon>Pucciniaceae</taxon>
        <taxon>Puccinia</taxon>
    </lineage>
</organism>
<reference evidence="4 5" key="1">
    <citation type="submission" date="2019-05" db="EMBL/GenBank/DDBJ databases">
        <title>Emergence of the Ug99 lineage of the wheat stem rust pathogen through somatic hybridization.</title>
        <authorList>
            <person name="Li F."/>
            <person name="Upadhyaya N.M."/>
            <person name="Sperschneider J."/>
            <person name="Matny O."/>
            <person name="Nguyen-Phuc H."/>
            <person name="Mago R."/>
            <person name="Raley C."/>
            <person name="Miller M.E."/>
            <person name="Silverstein K.A.T."/>
            <person name="Henningsen E."/>
            <person name="Hirsch C.D."/>
            <person name="Visser B."/>
            <person name="Pretorius Z.A."/>
            <person name="Steffenson B.J."/>
            <person name="Schwessinger B."/>
            <person name="Dodds P.N."/>
            <person name="Figueroa M."/>
        </authorList>
    </citation>
    <scope>NUCLEOTIDE SEQUENCE [LARGE SCALE GENOMIC DNA]</scope>
    <source>
        <strain evidence="2">21-0</strain>
        <strain evidence="3 5">Ug99</strain>
    </source>
</reference>
<comment type="caution">
    <text evidence="2">The sequence shown here is derived from an EMBL/GenBank/DDBJ whole genome shotgun (WGS) entry which is preliminary data.</text>
</comment>
<dbReference type="EMBL" id="VSWC01000040">
    <property type="protein sequence ID" value="KAA1106231.1"/>
    <property type="molecule type" value="Genomic_DNA"/>
</dbReference>